<evidence type="ECO:0000313" key="2">
    <source>
        <dbReference type="Proteomes" id="UP001281761"/>
    </source>
</evidence>
<organism evidence="1 2">
    <name type="scientific">Blattamonas nauphoetae</name>
    <dbReference type="NCBI Taxonomy" id="2049346"/>
    <lineage>
        <taxon>Eukaryota</taxon>
        <taxon>Metamonada</taxon>
        <taxon>Preaxostyla</taxon>
        <taxon>Oxymonadida</taxon>
        <taxon>Blattamonas</taxon>
    </lineage>
</organism>
<evidence type="ECO:0000313" key="1">
    <source>
        <dbReference type="EMBL" id="KAK2949264.1"/>
    </source>
</evidence>
<proteinExistence type="predicted"/>
<gene>
    <name evidence="1" type="ORF">BLNAU_15745</name>
</gene>
<keyword evidence="2" id="KW-1185">Reference proteome</keyword>
<reference evidence="1 2" key="1">
    <citation type="journal article" date="2022" name="bioRxiv">
        <title>Genomics of Preaxostyla Flagellates Illuminates Evolutionary Transitions and the Path Towards Mitochondrial Loss.</title>
        <authorList>
            <person name="Novak L.V.F."/>
            <person name="Treitli S.C."/>
            <person name="Pyrih J."/>
            <person name="Halakuc P."/>
            <person name="Pipaliya S.V."/>
            <person name="Vacek V."/>
            <person name="Brzon O."/>
            <person name="Soukal P."/>
            <person name="Eme L."/>
            <person name="Dacks J.B."/>
            <person name="Karnkowska A."/>
            <person name="Elias M."/>
            <person name="Hampl V."/>
        </authorList>
    </citation>
    <scope>NUCLEOTIDE SEQUENCE [LARGE SCALE GENOMIC DNA]</scope>
    <source>
        <strain evidence="1">NAU3</strain>
        <tissue evidence="1">Gut</tissue>
    </source>
</reference>
<dbReference type="EMBL" id="JARBJD010000159">
    <property type="protein sequence ID" value="KAK2949264.1"/>
    <property type="molecule type" value="Genomic_DNA"/>
</dbReference>
<dbReference type="Proteomes" id="UP001281761">
    <property type="component" value="Unassembled WGS sequence"/>
</dbReference>
<sequence length="229" mass="25042">MSSAGTQSEVAEVLLSIIRLLSSSLCRRSSSFLFHPSEPLRFLQSFLLFPLQSESLPLQTSTSPRHSSSSRRLRFSSPSFCIFSMPCSIVFSPQPFLSFQFRLHNEQDALPTRCSVPVTRCGNDVLMLMSITFAIISRLFSFSSDPFPLRSKSRIFSAASFLHISIDSACSASTLFLFSLCQIGGDSMTELTSTLNTGDWIDGTIGGMDSVKLAISDLGLTEFASSDGL</sequence>
<protein>
    <submittedName>
        <fullName evidence="1">Uncharacterized protein</fullName>
    </submittedName>
</protein>
<comment type="caution">
    <text evidence="1">The sequence shown here is derived from an EMBL/GenBank/DDBJ whole genome shotgun (WGS) entry which is preliminary data.</text>
</comment>
<name>A0ABQ9XC62_9EUKA</name>
<accession>A0ABQ9XC62</accession>